<dbReference type="GeneID" id="101848971"/>
<dbReference type="SMART" id="SM00805">
    <property type="entry name" value="AGTRAP"/>
    <property type="match status" value="1"/>
</dbReference>
<evidence type="ECO:0000256" key="6">
    <source>
        <dbReference type="SAM" id="Phobius"/>
    </source>
</evidence>
<protein>
    <submittedName>
        <fullName evidence="8 9">Type-1 angiotensin II receptor-associated protein-like</fullName>
    </submittedName>
</protein>
<evidence type="ECO:0000313" key="9">
    <source>
        <dbReference type="RefSeq" id="XP_005109127.2"/>
    </source>
</evidence>
<keyword evidence="7" id="KW-1185">Reference proteome</keyword>
<dbReference type="InterPro" id="IPR009436">
    <property type="entry name" value="AGTRAP"/>
</dbReference>
<evidence type="ECO:0000256" key="5">
    <source>
        <dbReference type="SAM" id="MobiDB-lite"/>
    </source>
</evidence>
<keyword evidence="4 6" id="KW-0472">Membrane</keyword>
<sequence length="201" mass="21835">MALSPPSVMLKIVWMTHFILSSWALMSGFLAVSTYWYTHVAVLAFGFWAMVAEESVDAVLMFLATLCVSVVNDIMCLAIYEPRGHDRFESQDIGNVSTSQKNEYRFALGMAITNLIVKPLTIFLVYRVYQSRSSGSEFNAGIPGISGIGRSGGGYDNIDDPYPNVHGKPSAPPTYQEPPASAYQSPPPPQASVASQGQSEA</sequence>
<feature type="region of interest" description="Disordered" evidence="5">
    <location>
        <begin position="153"/>
        <end position="201"/>
    </location>
</feature>
<feature type="transmembrane region" description="Helical" evidence="6">
    <location>
        <begin position="12"/>
        <end position="30"/>
    </location>
</feature>
<evidence type="ECO:0000256" key="4">
    <source>
        <dbReference type="ARBA" id="ARBA00023136"/>
    </source>
</evidence>
<feature type="transmembrane region" description="Helical" evidence="6">
    <location>
        <begin position="59"/>
        <end position="80"/>
    </location>
</feature>
<feature type="transmembrane region" description="Helical" evidence="6">
    <location>
        <begin position="106"/>
        <end position="126"/>
    </location>
</feature>
<dbReference type="RefSeq" id="XP_005099392.2">
    <property type="nucleotide sequence ID" value="XM_005099335.3"/>
</dbReference>
<reference evidence="8 9" key="1">
    <citation type="submission" date="2025-05" db="UniProtKB">
        <authorList>
            <consortium name="RefSeq"/>
        </authorList>
    </citation>
    <scope>IDENTIFICATION</scope>
</reference>
<name>A0ABM0K5C6_APLCA</name>
<evidence type="ECO:0000313" key="7">
    <source>
        <dbReference type="Proteomes" id="UP000694888"/>
    </source>
</evidence>
<dbReference type="PANTHER" id="PTHR16521">
    <property type="entry name" value="TYPE-1 ANGIOTENSIN II RECEPTOR-ASSOCIATED PROTEIN"/>
    <property type="match status" value="1"/>
</dbReference>
<gene>
    <name evidence="9" type="primary">LOC101847765</name>
    <name evidence="8" type="synonym">LOC101848971</name>
</gene>
<dbReference type="PANTHER" id="PTHR16521:SF3">
    <property type="entry name" value="TYPE-1 ANGIOTENSIN II RECEPTOR-ASSOCIATED PROTEIN"/>
    <property type="match status" value="1"/>
</dbReference>
<dbReference type="GeneID" id="101847765"/>
<accession>A0ABM0K5C6</accession>
<evidence type="ECO:0000313" key="8">
    <source>
        <dbReference type="RefSeq" id="XP_005099392.2"/>
    </source>
</evidence>
<keyword evidence="2 6" id="KW-0812">Transmembrane</keyword>
<feature type="compositionally biased region" description="Low complexity" evidence="5">
    <location>
        <begin position="191"/>
        <end position="201"/>
    </location>
</feature>
<organism evidence="7 9">
    <name type="scientific">Aplysia californica</name>
    <name type="common">California sea hare</name>
    <dbReference type="NCBI Taxonomy" id="6500"/>
    <lineage>
        <taxon>Eukaryota</taxon>
        <taxon>Metazoa</taxon>
        <taxon>Spiralia</taxon>
        <taxon>Lophotrochozoa</taxon>
        <taxon>Mollusca</taxon>
        <taxon>Gastropoda</taxon>
        <taxon>Heterobranchia</taxon>
        <taxon>Euthyneura</taxon>
        <taxon>Tectipleura</taxon>
        <taxon>Aplysiida</taxon>
        <taxon>Aplysioidea</taxon>
        <taxon>Aplysiidae</taxon>
        <taxon>Aplysia</taxon>
    </lineage>
</organism>
<dbReference type="RefSeq" id="XP_005109127.2">
    <property type="nucleotide sequence ID" value="XM_005109070.3"/>
</dbReference>
<dbReference type="Proteomes" id="UP000694888">
    <property type="component" value="Unplaced"/>
</dbReference>
<proteinExistence type="predicted"/>
<evidence type="ECO:0000256" key="2">
    <source>
        <dbReference type="ARBA" id="ARBA00022692"/>
    </source>
</evidence>
<keyword evidence="3 6" id="KW-1133">Transmembrane helix</keyword>
<evidence type="ECO:0000256" key="1">
    <source>
        <dbReference type="ARBA" id="ARBA00004141"/>
    </source>
</evidence>
<comment type="subcellular location">
    <subcellularLocation>
        <location evidence="1">Membrane</location>
        <topology evidence="1">Multi-pass membrane protein</topology>
    </subcellularLocation>
</comment>
<evidence type="ECO:0000256" key="3">
    <source>
        <dbReference type="ARBA" id="ARBA00022989"/>
    </source>
</evidence>
<dbReference type="Pfam" id="PF06396">
    <property type="entry name" value="AGTRAP"/>
    <property type="match status" value="1"/>
</dbReference>